<dbReference type="AlphaFoldDB" id="A0A645ICN4"/>
<accession>A0A645ICN4</accession>
<proteinExistence type="predicted"/>
<comment type="caution">
    <text evidence="1">The sequence shown here is derived from an EMBL/GenBank/DDBJ whole genome shotgun (WGS) entry which is preliminary data.</text>
</comment>
<sequence>MVFFIGTLGFGAGSAQEDSALLDLSTGALSFGIPVAQARVITETLAAVLFIQEQIEKKGYTLSTMGEQAKRFIANWESEKYRKSLLGAKA</sequence>
<organism evidence="1">
    <name type="scientific">bioreactor metagenome</name>
    <dbReference type="NCBI Taxonomy" id="1076179"/>
    <lineage>
        <taxon>unclassified sequences</taxon>
        <taxon>metagenomes</taxon>
        <taxon>ecological metagenomes</taxon>
    </lineage>
</organism>
<gene>
    <name evidence="1" type="ORF">SDC9_196724</name>
</gene>
<reference evidence="1" key="1">
    <citation type="submission" date="2019-08" db="EMBL/GenBank/DDBJ databases">
        <authorList>
            <person name="Kucharzyk K."/>
            <person name="Murdoch R.W."/>
            <person name="Higgins S."/>
            <person name="Loffler F."/>
        </authorList>
    </citation>
    <scope>NUCLEOTIDE SEQUENCE</scope>
</reference>
<name>A0A645ICN4_9ZZZZ</name>
<protein>
    <submittedName>
        <fullName evidence="1">Uncharacterized protein</fullName>
    </submittedName>
</protein>
<evidence type="ECO:0000313" key="1">
    <source>
        <dbReference type="EMBL" id="MPN49111.1"/>
    </source>
</evidence>
<dbReference type="EMBL" id="VSSQ01112065">
    <property type="protein sequence ID" value="MPN49111.1"/>
    <property type="molecule type" value="Genomic_DNA"/>
</dbReference>